<sequence length="85" mass="9391">MRTHQIFADILAAGGLVVERGEIHLQHVWMIDTEGDSSALMDGEDNESDEGEASETDDECAPRSVVSHHDRRALRLSKGNSLEDM</sequence>
<dbReference type="AlphaFoldDB" id="A0AAE0KY91"/>
<reference evidence="2 3" key="1">
    <citation type="journal article" date="2015" name="Genome Biol. Evol.">
        <title>Comparative Genomics of a Bacterivorous Green Alga Reveals Evolutionary Causalities and Consequences of Phago-Mixotrophic Mode of Nutrition.</title>
        <authorList>
            <person name="Burns J.A."/>
            <person name="Paasch A."/>
            <person name="Narechania A."/>
            <person name="Kim E."/>
        </authorList>
    </citation>
    <scope>NUCLEOTIDE SEQUENCE [LARGE SCALE GENOMIC DNA]</scope>
    <source>
        <strain evidence="2 3">PLY_AMNH</strain>
    </source>
</reference>
<comment type="caution">
    <text evidence="2">The sequence shown here is derived from an EMBL/GenBank/DDBJ whole genome shotgun (WGS) entry which is preliminary data.</text>
</comment>
<proteinExistence type="predicted"/>
<feature type="compositionally biased region" description="Acidic residues" evidence="1">
    <location>
        <begin position="42"/>
        <end position="59"/>
    </location>
</feature>
<name>A0AAE0KY91_9CHLO</name>
<evidence type="ECO:0000313" key="2">
    <source>
        <dbReference type="EMBL" id="KAK3265171.1"/>
    </source>
</evidence>
<gene>
    <name evidence="2" type="ORF">CYMTET_26132</name>
</gene>
<evidence type="ECO:0000313" key="3">
    <source>
        <dbReference type="Proteomes" id="UP001190700"/>
    </source>
</evidence>
<dbReference type="Proteomes" id="UP001190700">
    <property type="component" value="Unassembled WGS sequence"/>
</dbReference>
<keyword evidence="3" id="KW-1185">Reference proteome</keyword>
<protein>
    <submittedName>
        <fullName evidence="2">Uncharacterized protein</fullName>
    </submittedName>
</protein>
<feature type="region of interest" description="Disordered" evidence="1">
    <location>
        <begin position="36"/>
        <end position="85"/>
    </location>
</feature>
<evidence type="ECO:0000256" key="1">
    <source>
        <dbReference type="SAM" id="MobiDB-lite"/>
    </source>
</evidence>
<organism evidence="2 3">
    <name type="scientific">Cymbomonas tetramitiformis</name>
    <dbReference type="NCBI Taxonomy" id="36881"/>
    <lineage>
        <taxon>Eukaryota</taxon>
        <taxon>Viridiplantae</taxon>
        <taxon>Chlorophyta</taxon>
        <taxon>Pyramimonadophyceae</taxon>
        <taxon>Pyramimonadales</taxon>
        <taxon>Pyramimonadaceae</taxon>
        <taxon>Cymbomonas</taxon>
    </lineage>
</organism>
<dbReference type="EMBL" id="LGRX02014091">
    <property type="protein sequence ID" value="KAK3265171.1"/>
    <property type="molecule type" value="Genomic_DNA"/>
</dbReference>
<accession>A0AAE0KY91</accession>